<comment type="caution">
    <text evidence="4">The sequence shown here is derived from an EMBL/GenBank/DDBJ whole genome shotgun (WGS) entry which is preliminary data.</text>
</comment>
<evidence type="ECO:0000259" key="3">
    <source>
        <dbReference type="Pfam" id="PF01551"/>
    </source>
</evidence>
<dbReference type="Gene3D" id="2.70.70.10">
    <property type="entry name" value="Glucose Permease (Domain IIA)"/>
    <property type="match status" value="1"/>
</dbReference>
<feature type="domain" description="M23ase beta-sheet core" evidence="3">
    <location>
        <begin position="311"/>
        <end position="403"/>
    </location>
</feature>
<dbReference type="InterPro" id="IPR011055">
    <property type="entry name" value="Dup_hybrid_motif"/>
</dbReference>
<organism evidence="4 5">
    <name type="scientific">Spongiivirga citrea</name>
    <dbReference type="NCBI Taxonomy" id="1481457"/>
    <lineage>
        <taxon>Bacteria</taxon>
        <taxon>Pseudomonadati</taxon>
        <taxon>Bacteroidota</taxon>
        <taxon>Flavobacteriia</taxon>
        <taxon>Flavobacteriales</taxon>
        <taxon>Flavobacteriaceae</taxon>
        <taxon>Spongiivirga</taxon>
    </lineage>
</organism>
<gene>
    <name evidence="4" type="ORF">GWK10_17450</name>
</gene>
<keyword evidence="5" id="KW-1185">Reference proteome</keyword>
<feature type="coiled-coil region" evidence="2">
    <location>
        <begin position="166"/>
        <end position="246"/>
    </location>
</feature>
<dbReference type="PANTHER" id="PTHR21666:SF289">
    <property type="entry name" value="L-ALA--D-GLU ENDOPEPTIDASE"/>
    <property type="match status" value="1"/>
</dbReference>
<evidence type="ECO:0000313" key="5">
    <source>
        <dbReference type="Proteomes" id="UP000474296"/>
    </source>
</evidence>
<dbReference type="InterPro" id="IPR050570">
    <property type="entry name" value="Cell_wall_metabolism_enzyme"/>
</dbReference>
<evidence type="ECO:0000256" key="1">
    <source>
        <dbReference type="ARBA" id="ARBA00022729"/>
    </source>
</evidence>
<keyword evidence="1" id="KW-0732">Signal</keyword>
<dbReference type="CDD" id="cd12797">
    <property type="entry name" value="M23_peptidase"/>
    <property type="match status" value="1"/>
</dbReference>
<reference evidence="4 5" key="1">
    <citation type="submission" date="2020-01" db="EMBL/GenBank/DDBJ databases">
        <title>Spongiivirga citrea KCTC 32990T.</title>
        <authorList>
            <person name="Wang G."/>
        </authorList>
    </citation>
    <scope>NUCLEOTIDE SEQUENCE [LARGE SCALE GENOMIC DNA]</scope>
    <source>
        <strain evidence="4 5">KCTC 32990</strain>
    </source>
</reference>
<dbReference type="SUPFAM" id="SSF51261">
    <property type="entry name" value="Duplicated hybrid motif"/>
    <property type="match status" value="1"/>
</dbReference>
<name>A0A6M0CSD9_9FLAO</name>
<dbReference type="EMBL" id="JAABOQ010000008">
    <property type="protein sequence ID" value="NER19004.1"/>
    <property type="molecule type" value="Genomic_DNA"/>
</dbReference>
<dbReference type="PANTHER" id="PTHR21666">
    <property type="entry name" value="PEPTIDASE-RELATED"/>
    <property type="match status" value="1"/>
</dbReference>
<accession>A0A6M0CSD9</accession>
<dbReference type="Proteomes" id="UP000474296">
    <property type="component" value="Unassembled WGS sequence"/>
</dbReference>
<feature type="coiled-coil region" evidence="2">
    <location>
        <begin position="25"/>
        <end position="122"/>
    </location>
</feature>
<dbReference type="RefSeq" id="WP_164033686.1">
    <property type="nucleotide sequence ID" value="NZ_JAABOQ010000008.1"/>
</dbReference>
<evidence type="ECO:0000256" key="2">
    <source>
        <dbReference type="SAM" id="Coils"/>
    </source>
</evidence>
<dbReference type="AlphaFoldDB" id="A0A6M0CSD9"/>
<keyword evidence="2" id="KW-0175">Coiled coil</keyword>
<evidence type="ECO:0000313" key="4">
    <source>
        <dbReference type="EMBL" id="NER19004.1"/>
    </source>
</evidence>
<dbReference type="Pfam" id="PF01551">
    <property type="entry name" value="Peptidase_M23"/>
    <property type="match status" value="1"/>
</dbReference>
<sequence length="410" mass="47271">MKKTFFFSLYPILFFIALLCWPSLSTAQSAKQKELQQRQEKLQQEIKQINKLFFEVKRESKSVLERLEDMDQKVNALQRLIRVSNQQANLYTREIDENLKSIAKLRSDLSSLKNEYADMIKRSYKSKSEQSRIMFLLSSEDFLQAYKRMQYMKQFTRHRRKQGEQISAKTEELQLLNIDLKEKKKEKEAVLAENKKTQKQLKDDQKQQQDLIAVLKKDQNRYVSEIRSKQRESDRIDSQLKALIAEAIAASNKKAGKTGSKTFALTPADKIIAGNFVANKGRLPWPIEKGVVTRSYGVQQHPIFKGNTIRSNGLRIASEKGAKARSIFDGEVLQVQVQKRGNPKVLIRHGNYISVYGNLQKVFVKKGDKIKAKQEIGEVFTSRSSGKTELYFSVFKESSTMNPSPWLASK</sequence>
<protein>
    <submittedName>
        <fullName evidence="4">Peptidoglycan DD-metalloendopeptidase family protein</fullName>
    </submittedName>
</protein>
<proteinExistence type="predicted"/>
<dbReference type="Gene3D" id="6.10.250.3150">
    <property type="match status" value="1"/>
</dbReference>
<dbReference type="InterPro" id="IPR016047">
    <property type="entry name" value="M23ase_b-sheet_dom"/>
</dbReference>
<dbReference type="GO" id="GO:0004222">
    <property type="term" value="F:metalloendopeptidase activity"/>
    <property type="evidence" value="ECO:0007669"/>
    <property type="project" value="TreeGrafter"/>
</dbReference>